<dbReference type="AlphaFoldDB" id="A0A5N5GFG3"/>
<reference evidence="1 2" key="3">
    <citation type="submission" date="2019-11" db="EMBL/GenBank/DDBJ databases">
        <title>A de novo genome assembly of a pear dwarfing rootstock.</title>
        <authorList>
            <person name="Wang F."/>
            <person name="Wang J."/>
            <person name="Li S."/>
            <person name="Zhang Y."/>
            <person name="Fang M."/>
            <person name="Ma L."/>
            <person name="Zhao Y."/>
            <person name="Jiang S."/>
        </authorList>
    </citation>
    <scope>NUCLEOTIDE SEQUENCE [LARGE SCALE GENOMIC DNA]</scope>
    <source>
        <strain evidence="1">S2</strain>
        <tissue evidence="1">Leaf</tissue>
    </source>
</reference>
<sequence>MEPLPEGFMCDLPYYKYAKGYIVQLNPEYRCRVVRLISHRYRMPCSESKVQIFSSETGEWRESVVSSLQDIRPNSIDCDGCYAIASNRMLYWMSYGEFLLSFDPFLINNSVRTSRKDGDEDITDPSYNMSSD</sequence>
<evidence type="ECO:0008006" key="3">
    <source>
        <dbReference type="Google" id="ProtNLM"/>
    </source>
</evidence>
<keyword evidence="2" id="KW-1185">Reference proteome</keyword>
<evidence type="ECO:0000313" key="1">
    <source>
        <dbReference type="EMBL" id="KAB2613783.1"/>
    </source>
</evidence>
<dbReference type="OrthoDB" id="1157305at2759"/>
<dbReference type="Proteomes" id="UP000327157">
    <property type="component" value="Chromosome 9"/>
</dbReference>
<accession>A0A5N5GFG3</accession>
<protein>
    <recommendedName>
        <fullName evidence="3">F-box protein</fullName>
    </recommendedName>
</protein>
<evidence type="ECO:0000313" key="2">
    <source>
        <dbReference type="Proteomes" id="UP000327157"/>
    </source>
</evidence>
<name>A0A5N5GFG3_9ROSA</name>
<reference evidence="2" key="2">
    <citation type="submission" date="2019-10" db="EMBL/GenBank/DDBJ databases">
        <title>A de novo genome assembly of a pear dwarfing rootstock.</title>
        <authorList>
            <person name="Wang F."/>
            <person name="Wang J."/>
            <person name="Li S."/>
            <person name="Zhang Y."/>
            <person name="Fang M."/>
            <person name="Ma L."/>
            <person name="Zhao Y."/>
            <person name="Jiang S."/>
        </authorList>
    </citation>
    <scope>NUCLEOTIDE SEQUENCE [LARGE SCALE GENOMIC DNA]</scope>
</reference>
<dbReference type="EMBL" id="SMOL01000458">
    <property type="protein sequence ID" value="KAB2613783.1"/>
    <property type="molecule type" value="Genomic_DNA"/>
</dbReference>
<gene>
    <name evidence="1" type="ORF">D8674_036099</name>
</gene>
<comment type="caution">
    <text evidence="1">The sequence shown here is derived from an EMBL/GenBank/DDBJ whole genome shotgun (WGS) entry which is preliminary data.</text>
</comment>
<proteinExistence type="predicted"/>
<reference evidence="1 2" key="1">
    <citation type="submission" date="2019-09" db="EMBL/GenBank/DDBJ databases">
        <authorList>
            <person name="Ou C."/>
        </authorList>
    </citation>
    <scope>NUCLEOTIDE SEQUENCE [LARGE SCALE GENOMIC DNA]</scope>
    <source>
        <strain evidence="1">S2</strain>
        <tissue evidence="1">Leaf</tissue>
    </source>
</reference>
<organism evidence="1 2">
    <name type="scientific">Pyrus ussuriensis x Pyrus communis</name>
    <dbReference type="NCBI Taxonomy" id="2448454"/>
    <lineage>
        <taxon>Eukaryota</taxon>
        <taxon>Viridiplantae</taxon>
        <taxon>Streptophyta</taxon>
        <taxon>Embryophyta</taxon>
        <taxon>Tracheophyta</taxon>
        <taxon>Spermatophyta</taxon>
        <taxon>Magnoliopsida</taxon>
        <taxon>eudicotyledons</taxon>
        <taxon>Gunneridae</taxon>
        <taxon>Pentapetalae</taxon>
        <taxon>rosids</taxon>
        <taxon>fabids</taxon>
        <taxon>Rosales</taxon>
        <taxon>Rosaceae</taxon>
        <taxon>Amygdaloideae</taxon>
        <taxon>Maleae</taxon>
        <taxon>Pyrus</taxon>
    </lineage>
</organism>